<dbReference type="AlphaFoldDB" id="A0A1H9TCB5"/>
<sequence length="135" mass="15678">MIQQERIVYRYTLLICLYSLFLSVVRIVILGVLYLTRKRSITMLLLQNLSISFYLLTFFELLVYLVIAVYAYLTLNQLKKGQSVQHKLYVSILCYSVFNMGLTTLLGVNMLRFVTPVFLATFGMLSLLNLRKNDS</sequence>
<dbReference type="STRING" id="142588.SAMN04488559_11217"/>
<name>A0A1H9TCB5_9LACT</name>
<keyword evidence="1" id="KW-0812">Transmembrane</keyword>
<keyword evidence="1" id="KW-0472">Membrane</keyword>
<proteinExistence type="predicted"/>
<dbReference type="Proteomes" id="UP000198948">
    <property type="component" value="Unassembled WGS sequence"/>
</dbReference>
<reference evidence="2 3" key="1">
    <citation type="submission" date="2016-10" db="EMBL/GenBank/DDBJ databases">
        <authorList>
            <person name="de Groot N.N."/>
        </authorList>
    </citation>
    <scope>NUCLEOTIDE SEQUENCE [LARGE SCALE GENOMIC DNA]</scope>
    <source>
        <strain evidence="2 3">DSM 13760</strain>
    </source>
</reference>
<dbReference type="RefSeq" id="WP_092652765.1">
    <property type="nucleotide sequence ID" value="NZ_FOHA01000012.1"/>
</dbReference>
<evidence type="ECO:0000256" key="1">
    <source>
        <dbReference type="SAM" id="Phobius"/>
    </source>
</evidence>
<accession>A0A1H9TCB5</accession>
<evidence type="ECO:0000313" key="2">
    <source>
        <dbReference type="EMBL" id="SER94594.1"/>
    </source>
</evidence>
<dbReference type="EMBL" id="FOHA01000012">
    <property type="protein sequence ID" value="SER94594.1"/>
    <property type="molecule type" value="Genomic_DNA"/>
</dbReference>
<protein>
    <submittedName>
        <fullName evidence="2">Uncharacterized protein</fullName>
    </submittedName>
</protein>
<gene>
    <name evidence="2" type="ORF">SAMN04488559_11217</name>
</gene>
<organism evidence="2 3">
    <name type="scientific">Isobaculum melis</name>
    <dbReference type="NCBI Taxonomy" id="142588"/>
    <lineage>
        <taxon>Bacteria</taxon>
        <taxon>Bacillati</taxon>
        <taxon>Bacillota</taxon>
        <taxon>Bacilli</taxon>
        <taxon>Lactobacillales</taxon>
        <taxon>Carnobacteriaceae</taxon>
        <taxon>Isobaculum</taxon>
    </lineage>
</organism>
<evidence type="ECO:0000313" key="3">
    <source>
        <dbReference type="Proteomes" id="UP000198948"/>
    </source>
</evidence>
<feature type="transmembrane region" description="Helical" evidence="1">
    <location>
        <begin position="12"/>
        <end position="33"/>
    </location>
</feature>
<feature type="transmembrane region" description="Helical" evidence="1">
    <location>
        <begin position="113"/>
        <end position="130"/>
    </location>
</feature>
<feature type="transmembrane region" description="Helical" evidence="1">
    <location>
        <begin position="87"/>
        <end position="107"/>
    </location>
</feature>
<feature type="transmembrane region" description="Helical" evidence="1">
    <location>
        <begin position="53"/>
        <end position="75"/>
    </location>
</feature>
<keyword evidence="3" id="KW-1185">Reference proteome</keyword>
<keyword evidence="1" id="KW-1133">Transmembrane helix</keyword>